<keyword evidence="6" id="KW-0238">DNA-binding</keyword>
<organism evidence="12 13">
    <name type="scientific">Prunus armeniaca</name>
    <name type="common">Apricot</name>
    <name type="synonym">Armeniaca vulgaris</name>
    <dbReference type="NCBI Taxonomy" id="36596"/>
    <lineage>
        <taxon>Eukaryota</taxon>
        <taxon>Viridiplantae</taxon>
        <taxon>Streptophyta</taxon>
        <taxon>Embryophyta</taxon>
        <taxon>Tracheophyta</taxon>
        <taxon>Spermatophyta</taxon>
        <taxon>Magnoliopsida</taxon>
        <taxon>eudicotyledons</taxon>
        <taxon>Gunneridae</taxon>
        <taxon>Pentapetalae</taxon>
        <taxon>rosids</taxon>
        <taxon>fabids</taxon>
        <taxon>Rosales</taxon>
        <taxon>Rosaceae</taxon>
        <taxon>Amygdaloideae</taxon>
        <taxon>Amygdaleae</taxon>
        <taxon>Prunus</taxon>
    </lineage>
</organism>
<accession>A0A6J5VWD6</accession>
<evidence type="ECO:0000313" key="12">
    <source>
        <dbReference type="EMBL" id="CAB4291785.1"/>
    </source>
</evidence>
<dbReference type="Pfam" id="PF07496">
    <property type="entry name" value="zf-CW"/>
    <property type="match status" value="1"/>
</dbReference>
<keyword evidence="3" id="KW-0863">Zinc-finger</keyword>
<dbReference type="GO" id="GO:0003677">
    <property type="term" value="F:DNA binding"/>
    <property type="evidence" value="ECO:0007669"/>
    <property type="project" value="UniProtKB-KW"/>
</dbReference>
<evidence type="ECO:0000256" key="1">
    <source>
        <dbReference type="ARBA" id="ARBA00004123"/>
    </source>
</evidence>
<feature type="domain" description="CW-type" evidence="11">
    <location>
        <begin position="97"/>
        <end position="152"/>
    </location>
</feature>
<dbReference type="Gene3D" id="3.30.890.10">
    <property type="entry name" value="Methyl-cpg-binding Protein 2, Chain A"/>
    <property type="match status" value="1"/>
</dbReference>
<protein>
    <recommendedName>
        <fullName evidence="14">MBD domain-containing protein</fullName>
    </recommendedName>
</protein>
<dbReference type="InterPro" id="IPR016177">
    <property type="entry name" value="DNA-bd_dom_sf"/>
</dbReference>
<dbReference type="PROSITE" id="PS50982">
    <property type="entry name" value="MBD"/>
    <property type="match status" value="1"/>
</dbReference>
<evidence type="ECO:0000256" key="9">
    <source>
        <dbReference type="SAM" id="MobiDB-lite"/>
    </source>
</evidence>
<evidence type="ECO:0000259" key="11">
    <source>
        <dbReference type="PROSITE" id="PS51050"/>
    </source>
</evidence>
<evidence type="ECO:0000256" key="2">
    <source>
        <dbReference type="ARBA" id="ARBA00022723"/>
    </source>
</evidence>
<dbReference type="PANTHER" id="PTHR12396">
    <property type="entry name" value="METHYL-CPG BINDING PROTEIN, MBD"/>
    <property type="match status" value="1"/>
</dbReference>
<dbReference type="PROSITE" id="PS51050">
    <property type="entry name" value="ZF_CW"/>
    <property type="match status" value="1"/>
</dbReference>
<keyword evidence="2" id="KW-0479">Metal-binding</keyword>
<dbReference type="AlphaFoldDB" id="A0A6J5VWD6"/>
<feature type="region of interest" description="Disordered" evidence="9">
    <location>
        <begin position="60"/>
        <end position="97"/>
    </location>
</feature>
<evidence type="ECO:0000256" key="6">
    <source>
        <dbReference type="ARBA" id="ARBA00023125"/>
    </source>
</evidence>
<proteinExistence type="predicted"/>
<reference evidence="12 13" key="1">
    <citation type="submission" date="2020-05" db="EMBL/GenBank/DDBJ databases">
        <authorList>
            <person name="Campoy J."/>
            <person name="Schneeberger K."/>
            <person name="Spophaly S."/>
        </authorList>
    </citation>
    <scope>NUCLEOTIDE SEQUENCE [LARGE SCALE GENOMIC DNA]</scope>
    <source>
        <strain evidence="12">PruArmRojPasFocal</strain>
    </source>
</reference>
<dbReference type="CDD" id="cd01396">
    <property type="entry name" value="MeCP2_MBD"/>
    <property type="match status" value="1"/>
</dbReference>
<evidence type="ECO:0000313" key="13">
    <source>
        <dbReference type="Proteomes" id="UP000507222"/>
    </source>
</evidence>
<dbReference type="EMBL" id="CAEKDK010000008">
    <property type="protein sequence ID" value="CAB4291785.1"/>
    <property type="molecule type" value="Genomic_DNA"/>
</dbReference>
<dbReference type="Gene3D" id="3.30.40.100">
    <property type="match status" value="1"/>
</dbReference>
<dbReference type="InterPro" id="IPR001739">
    <property type="entry name" value="Methyl_CpG_DNA-bd"/>
</dbReference>
<dbReference type="Pfam" id="PF01429">
    <property type="entry name" value="MBD"/>
    <property type="match status" value="1"/>
</dbReference>
<evidence type="ECO:0000256" key="4">
    <source>
        <dbReference type="ARBA" id="ARBA00022833"/>
    </source>
</evidence>
<name>A0A6J5VWD6_PRUAR</name>
<keyword evidence="7" id="KW-0804">Transcription</keyword>
<dbReference type="PANTHER" id="PTHR12396:SF10">
    <property type="entry name" value="METHYL-CPG-BINDING DOMAIN-CONTAINING PROTEIN 1-RELATED"/>
    <property type="match status" value="1"/>
</dbReference>
<feature type="compositionally biased region" description="Polar residues" evidence="9">
    <location>
        <begin position="75"/>
        <end position="97"/>
    </location>
</feature>
<sequence>MATATPAKRVGTHNGSFHCDEALGCKIQTFEGNDVVWYKYKWRSALSIYADYPPPLPPPPPAVWQEGKRERVFQEQKSLMDSQRTPRTSSKKPQTGTSSIDLYAAQCDECHKWRVINSEEEFEEIRSKMSEEPFYCNKKPGVSCDDPADIEYNSTRTWAIDKPDLQKTPEGFKRHLVLRKDYSKLDAYYITPKGKKVRTRNEIAAFLKENPIYEGISASDFDFASPKVMEDTIPEIVGKKGSGSSHKKKRPLKDEEETGSV</sequence>
<comment type="subcellular location">
    <subcellularLocation>
        <location evidence="1">Nucleus</location>
    </subcellularLocation>
</comment>
<evidence type="ECO:0000256" key="8">
    <source>
        <dbReference type="ARBA" id="ARBA00023242"/>
    </source>
</evidence>
<evidence type="ECO:0000256" key="5">
    <source>
        <dbReference type="ARBA" id="ARBA00023015"/>
    </source>
</evidence>
<keyword evidence="5" id="KW-0805">Transcription regulation</keyword>
<evidence type="ECO:0000256" key="3">
    <source>
        <dbReference type="ARBA" id="ARBA00022771"/>
    </source>
</evidence>
<evidence type="ECO:0000259" key="10">
    <source>
        <dbReference type="PROSITE" id="PS50982"/>
    </source>
</evidence>
<dbReference type="InterPro" id="IPR011124">
    <property type="entry name" value="Znf_CW"/>
</dbReference>
<dbReference type="SMART" id="SM00391">
    <property type="entry name" value="MBD"/>
    <property type="match status" value="1"/>
</dbReference>
<dbReference type="GO" id="GO:0008270">
    <property type="term" value="F:zinc ion binding"/>
    <property type="evidence" value="ECO:0007669"/>
    <property type="project" value="UniProtKB-KW"/>
</dbReference>
<feature type="region of interest" description="Disordered" evidence="9">
    <location>
        <begin position="235"/>
        <end position="261"/>
    </location>
</feature>
<keyword evidence="8" id="KW-0539">Nucleus</keyword>
<dbReference type="GO" id="GO:0005634">
    <property type="term" value="C:nucleus"/>
    <property type="evidence" value="ECO:0007669"/>
    <property type="project" value="UniProtKB-SubCell"/>
</dbReference>
<dbReference type="SUPFAM" id="SSF54171">
    <property type="entry name" value="DNA-binding domain"/>
    <property type="match status" value="1"/>
</dbReference>
<dbReference type="Proteomes" id="UP000507222">
    <property type="component" value="Unassembled WGS sequence"/>
</dbReference>
<evidence type="ECO:0000256" key="7">
    <source>
        <dbReference type="ARBA" id="ARBA00023163"/>
    </source>
</evidence>
<feature type="domain" description="MBD" evidence="10">
    <location>
        <begin position="158"/>
        <end position="228"/>
    </location>
</feature>
<evidence type="ECO:0008006" key="14">
    <source>
        <dbReference type="Google" id="ProtNLM"/>
    </source>
</evidence>
<keyword evidence="4" id="KW-0862">Zinc</keyword>
<gene>
    <name evidence="12" type="ORF">CURHAP_LOCUS52164</name>
</gene>